<evidence type="ECO:0000259" key="9">
    <source>
        <dbReference type="PROSITE" id="PS50188"/>
    </source>
</evidence>
<dbReference type="SMART" id="SM00589">
    <property type="entry name" value="PRY"/>
    <property type="match status" value="1"/>
</dbReference>
<evidence type="ECO:0000313" key="10">
    <source>
        <dbReference type="Ensembl" id="ENSCVAP00000012011.1"/>
    </source>
</evidence>
<evidence type="ECO:0000259" key="8">
    <source>
        <dbReference type="PROSITE" id="PS50089"/>
    </source>
</evidence>
<dbReference type="PANTHER" id="PTHR25465:SF49">
    <property type="entry name" value="BLOODTHIRSTY-RELATED GENE FAMILY, MEMBER 1-RELATED"/>
    <property type="match status" value="1"/>
</dbReference>
<protein>
    <submittedName>
        <fullName evidence="10">E3 ubiquitin-protein ligase TRIM38-like</fullName>
    </submittedName>
</protein>
<dbReference type="InterPro" id="IPR003877">
    <property type="entry name" value="SPRY_dom"/>
</dbReference>
<dbReference type="Gene3D" id="4.10.830.40">
    <property type="match status" value="1"/>
</dbReference>
<dbReference type="AlphaFoldDB" id="A0A3Q2D0S7"/>
<dbReference type="GO" id="GO:0008270">
    <property type="term" value="F:zinc ion binding"/>
    <property type="evidence" value="ECO:0007669"/>
    <property type="project" value="UniProtKB-KW"/>
</dbReference>
<organism evidence="10 11">
    <name type="scientific">Cyprinodon variegatus</name>
    <name type="common">Sheepshead minnow</name>
    <dbReference type="NCBI Taxonomy" id="28743"/>
    <lineage>
        <taxon>Eukaryota</taxon>
        <taxon>Metazoa</taxon>
        <taxon>Chordata</taxon>
        <taxon>Craniata</taxon>
        <taxon>Vertebrata</taxon>
        <taxon>Euteleostomi</taxon>
        <taxon>Actinopterygii</taxon>
        <taxon>Neopterygii</taxon>
        <taxon>Teleostei</taxon>
        <taxon>Neoteleostei</taxon>
        <taxon>Acanthomorphata</taxon>
        <taxon>Ovalentaria</taxon>
        <taxon>Atherinomorphae</taxon>
        <taxon>Cyprinodontiformes</taxon>
        <taxon>Cyprinodontidae</taxon>
        <taxon>Cyprinodon</taxon>
    </lineage>
</organism>
<evidence type="ECO:0000256" key="2">
    <source>
        <dbReference type="ARBA" id="ARBA00022723"/>
    </source>
</evidence>
<dbReference type="InterPro" id="IPR001870">
    <property type="entry name" value="B30.2/SPRY"/>
</dbReference>
<evidence type="ECO:0000256" key="3">
    <source>
        <dbReference type="ARBA" id="ARBA00022771"/>
    </source>
</evidence>
<dbReference type="SUPFAM" id="SSF49899">
    <property type="entry name" value="Concanavalin A-like lectins/glucanases"/>
    <property type="match status" value="1"/>
</dbReference>
<dbReference type="CDD" id="cd13733">
    <property type="entry name" value="SPRY_PRY_C-I_1"/>
    <property type="match status" value="1"/>
</dbReference>
<feature type="coiled-coil region" evidence="7">
    <location>
        <begin position="263"/>
        <end position="290"/>
    </location>
</feature>
<dbReference type="PRINTS" id="PR01407">
    <property type="entry name" value="BUTYPHLNCDUF"/>
</dbReference>
<dbReference type="FunFam" id="2.60.120.920:FF:000004">
    <property type="entry name" value="Butyrophilin subfamily 1 member A1"/>
    <property type="match status" value="1"/>
</dbReference>
<dbReference type="InterPro" id="IPR017907">
    <property type="entry name" value="Znf_RING_CS"/>
</dbReference>
<dbReference type="InterPro" id="IPR013083">
    <property type="entry name" value="Znf_RING/FYVE/PHD"/>
</dbReference>
<dbReference type="Ensembl" id="ENSCVAT00000019144.1">
    <property type="protein sequence ID" value="ENSCVAP00000012011.1"/>
    <property type="gene ID" value="ENSCVAG00000014369.1"/>
</dbReference>
<keyword evidence="2" id="KW-0479">Metal-binding</keyword>
<dbReference type="InterPro" id="IPR006574">
    <property type="entry name" value="PRY"/>
</dbReference>
<dbReference type="InterPro" id="IPR051051">
    <property type="entry name" value="E3_ubiq-ligase_TRIM/RNF"/>
</dbReference>
<dbReference type="InterPro" id="IPR043136">
    <property type="entry name" value="B30.2/SPRY_sf"/>
</dbReference>
<reference evidence="10" key="1">
    <citation type="submission" date="2025-08" db="UniProtKB">
        <authorList>
            <consortium name="Ensembl"/>
        </authorList>
    </citation>
    <scope>IDENTIFICATION</scope>
</reference>
<dbReference type="InterPro" id="IPR027370">
    <property type="entry name" value="Znf-RING_euk"/>
</dbReference>
<dbReference type="Pfam" id="PF13765">
    <property type="entry name" value="PRY"/>
    <property type="match status" value="1"/>
</dbReference>
<dbReference type="SMART" id="SM00449">
    <property type="entry name" value="SPRY"/>
    <property type="match status" value="1"/>
</dbReference>
<keyword evidence="3 6" id="KW-0863">Zinc-finger</keyword>
<proteinExistence type="predicted"/>
<dbReference type="Gene3D" id="2.60.120.920">
    <property type="match status" value="1"/>
</dbReference>
<dbReference type="PANTHER" id="PTHR25465">
    <property type="entry name" value="B-BOX DOMAIN CONTAINING"/>
    <property type="match status" value="1"/>
</dbReference>
<dbReference type="OMA" id="CTAMMEK"/>
<evidence type="ECO:0000256" key="7">
    <source>
        <dbReference type="SAM" id="Coils"/>
    </source>
</evidence>
<dbReference type="InterPro" id="IPR058030">
    <property type="entry name" value="TRIM8/14/16/25/29/45/65_CC"/>
</dbReference>
<evidence type="ECO:0000256" key="6">
    <source>
        <dbReference type="PROSITE-ProRule" id="PRU00175"/>
    </source>
</evidence>
<dbReference type="GeneTree" id="ENSGT01040000240385"/>
<keyword evidence="4" id="KW-0862">Zinc</keyword>
<dbReference type="SUPFAM" id="SSF57845">
    <property type="entry name" value="B-box zinc-binding domain"/>
    <property type="match status" value="1"/>
</dbReference>
<dbReference type="GO" id="GO:0005737">
    <property type="term" value="C:cytoplasm"/>
    <property type="evidence" value="ECO:0007669"/>
    <property type="project" value="UniProtKB-ARBA"/>
</dbReference>
<evidence type="ECO:0000256" key="1">
    <source>
        <dbReference type="ARBA" id="ARBA00022588"/>
    </source>
</evidence>
<evidence type="ECO:0000313" key="11">
    <source>
        <dbReference type="Proteomes" id="UP000265020"/>
    </source>
</evidence>
<keyword evidence="7" id="KW-0175">Coiled coil</keyword>
<accession>A0A3Q2D0S7</accession>
<name>A0A3Q2D0S7_CYPVA</name>
<dbReference type="Pfam" id="PF13445">
    <property type="entry name" value="zf-RING_UBOX"/>
    <property type="match status" value="1"/>
</dbReference>
<dbReference type="Pfam" id="PF00622">
    <property type="entry name" value="SPRY"/>
    <property type="match status" value="1"/>
</dbReference>
<dbReference type="SUPFAM" id="SSF57850">
    <property type="entry name" value="RING/U-box"/>
    <property type="match status" value="1"/>
</dbReference>
<feature type="domain" description="RING-type" evidence="8">
    <location>
        <begin position="20"/>
        <end position="61"/>
    </location>
</feature>
<dbReference type="InterPro" id="IPR001841">
    <property type="entry name" value="Znf_RING"/>
</dbReference>
<dbReference type="GO" id="GO:0045087">
    <property type="term" value="P:innate immune response"/>
    <property type="evidence" value="ECO:0007669"/>
    <property type="project" value="UniProtKB-KW"/>
</dbReference>
<dbReference type="InterPro" id="IPR003879">
    <property type="entry name" value="Butyrophylin_SPRY"/>
</dbReference>
<feature type="domain" description="B30.2/SPRY" evidence="9">
    <location>
        <begin position="341"/>
        <end position="539"/>
    </location>
</feature>
<dbReference type="Gene3D" id="3.30.160.60">
    <property type="entry name" value="Classic Zinc Finger"/>
    <property type="match status" value="1"/>
</dbReference>
<dbReference type="Gene3D" id="3.30.40.10">
    <property type="entry name" value="Zinc/RING finger domain, C3HC4 (zinc finger)"/>
    <property type="match status" value="1"/>
</dbReference>
<keyword evidence="5" id="KW-0391">Immunity</keyword>
<keyword evidence="1" id="KW-0399">Innate immunity</keyword>
<dbReference type="SMART" id="SM00184">
    <property type="entry name" value="RING"/>
    <property type="match status" value="1"/>
</dbReference>
<dbReference type="PROSITE" id="PS00518">
    <property type="entry name" value="ZF_RING_1"/>
    <property type="match status" value="1"/>
</dbReference>
<evidence type="ECO:0000256" key="5">
    <source>
        <dbReference type="ARBA" id="ARBA00022859"/>
    </source>
</evidence>
<evidence type="ECO:0000256" key="4">
    <source>
        <dbReference type="ARBA" id="ARBA00022833"/>
    </source>
</evidence>
<dbReference type="Pfam" id="PF25600">
    <property type="entry name" value="TRIM_CC"/>
    <property type="match status" value="1"/>
</dbReference>
<dbReference type="PROSITE" id="PS50188">
    <property type="entry name" value="B302_SPRY"/>
    <property type="match status" value="1"/>
</dbReference>
<sequence>MTSMAKAANEDCYLEKHLNCPICMQTFTDPVTTSCGHSFCKTCLELSISSNQVDRTCPLCKTYLREAPMVNTILRDIVQEVQDLLSNRCTGASGEVPCDVCIEPKNKAAKSCLICLTSYCSTHLKNHALADRLRGHTLVEPVENLDTRSCLAHGYPLELYSRKQQKCICARCLDEPLEEVVSAEEECKKKKDQIGNTKTELQHRIMTRRTKIEEINEAFKSCKGQIEKEWWDINSLFTAVLAVVEAAKAKALSPLEDKLQLLKKESNDMKYDLEDEIKRLETTILKLEEISALEDHILFLQRYPSLIVQDDMKNWTHVNLNTSLSFGSMRETIAMIEDIQMELEKMATIELMRFPKYTVDVKLDPDTAHRRLVLSSDGSKMKDSGENQMVADSLKRFDVVGSVLGHNSLTTGRSYWEVEVSNKTGWDLGVVRGSANRRGRPNLSPENGYWVLVHFEECDVPQPYADYAAMTSPPISLSLKDKPKKVGVFLDYEEGLLSFYDVTNKSHIYTFSKCSFSDEIYPYFSLHMKYEINYEPMIISKVKI</sequence>
<keyword evidence="11" id="KW-1185">Reference proteome</keyword>
<dbReference type="InterPro" id="IPR013320">
    <property type="entry name" value="ConA-like_dom_sf"/>
</dbReference>
<reference evidence="10" key="2">
    <citation type="submission" date="2025-09" db="UniProtKB">
        <authorList>
            <consortium name="Ensembl"/>
        </authorList>
    </citation>
    <scope>IDENTIFICATION</scope>
</reference>
<dbReference type="PROSITE" id="PS50089">
    <property type="entry name" value="ZF_RING_2"/>
    <property type="match status" value="1"/>
</dbReference>
<dbReference type="Proteomes" id="UP000265020">
    <property type="component" value="Unassembled WGS sequence"/>
</dbReference>